<accession>A0A1I3LI97</accession>
<name>A0A1I3LI97_9FLAO</name>
<dbReference type="Proteomes" id="UP000243887">
    <property type="component" value="Unassembled WGS sequence"/>
</dbReference>
<sequence length="46" mass="5522">MSIFYEDILGKIKSIRNIEFFLIIIYDDTMRTVNVEQSYKLADNFN</sequence>
<evidence type="ECO:0000313" key="1">
    <source>
        <dbReference type="EMBL" id="SFI84135.1"/>
    </source>
</evidence>
<gene>
    <name evidence="1" type="ORF">SAMN04487893_101334</name>
</gene>
<organism evidence="1 2">
    <name type="scientific">Myroides guanonis</name>
    <dbReference type="NCBI Taxonomy" id="1150112"/>
    <lineage>
        <taxon>Bacteria</taxon>
        <taxon>Pseudomonadati</taxon>
        <taxon>Bacteroidota</taxon>
        <taxon>Flavobacteriia</taxon>
        <taxon>Flavobacteriales</taxon>
        <taxon>Flavobacteriaceae</taxon>
        <taxon>Myroides</taxon>
    </lineage>
</organism>
<reference evidence="2" key="1">
    <citation type="submission" date="2016-10" db="EMBL/GenBank/DDBJ databases">
        <authorList>
            <person name="Varghese N."/>
            <person name="Submissions S."/>
        </authorList>
    </citation>
    <scope>NUCLEOTIDE SEQUENCE [LARGE SCALE GENOMIC DNA]</scope>
    <source>
        <strain evidence="2">DSM 26542</strain>
    </source>
</reference>
<dbReference type="EMBL" id="FORU01000001">
    <property type="protein sequence ID" value="SFI84135.1"/>
    <property type="molecule type" value="Genomic_DNA"/>
</dbReference>
<dbReference type="AlphaFoldDB" id="A0A1I3LI97"/>
<protein>
    <submittedName>
        <fullName evidence="1">Uncharacterized protein</fullName>
    </submittedName>
</protein>
<evidence type="ECO:0000313" key="2">
    <source>
        <dbReference type="Proteomes" id="UP000243887"/>
    </source>
</evidence>
<keyword evidence="2" id="KW-1185">Reference proteome</keyword>
<proteinExistence type="predicted"/>